<accession>M0MXA1</accession>
<evidence type="ECO:0000313" key="2">
    <source>
        <dbReference type="Proteomes" id="UP000011625"/>
    </source>
</evidence>
<dbReference type="AlphaFoldDB" id="M0MXA1"/>
<dbReference type="Proteomes" id="UP000011625">
    <property type="component" value="Unassembled WGS sequence"/>
</dbReference>
<dbReference type="EMBL" id="AOME01000076">
    <property type="protein sequence ID" value="EMA49948.1"/>
    <property type="molecule type" value="Genomic_DNA"/>
</dbReference>
<name>M0MXA1_9EURY</name>
<dbReference type="InterPro" id="IPR011989">
    <property type="entry name" value="ARM-like"/>
</dbReference>
<dbReference type="PANTHER" id="PTHR12697">
    <property type="entry name" value="PBS LYASE HEAT-LIKE PROTEIN"/>
    <property type="match status" value="1"/>
</dbReference>
<organism evidence="1 2">
    <name type="scientific">Halococcus salifodinae DSM 8989</name>
    <dbReference type="NCBI Taxonomy" id="1227456"/>
    <lineage>
        <taxon>Archaea</taxon>
        <taxon>Methanobacteriati</taxon>
        <taxon>Methanobacteriota</taxon>
        <taxon>Stenosarchaea group</taxon>
        <taxon>Halobacteria</taxon>
        <taxon>Halobacteriales</taxon>
        <taxon>Halococcaceae</taxon>
        <taxon>Halococcus</taxon>
    </lineage>
</organism>
<dbReference type="InterPro" id="IPR016024">
    <property type="entry name" value="ARM-type_fold"/>
</dbReference>
<dbReference type="PATRIC" id="fig|1227456.3.peg.3414"/>
<dbReference type="STRING" id="1227456.C450_16785"/>
<dbReference type="Gene3D" id="1.25.10.10">
    <property type="entry name" value="Leucine-rich Repeat Variant"/>
    <property type="match status" value="1"/>
</dbReference>
<evidence type="ECO:0000313" key="1">
    <source>
        <dbReference type="EMBL" id="EMA49948.1"/>
    </source>
</evidence>
<sequence length="337" mass="35485">MDDAEPSSSLQVAVDEALQRKNGTAVAALVESLPSAGVETRKACLRSLKAAVSDDPAVVAPALPSCESLLEDDERSVCLLTAKLFVTVAETDPDAVIPVVSALAERLADDEEFYYVRARSAEALGYVALEHPDTVASPELLADCRVGLSFDEPAVKEKLAKALEHVALGDPERLRHHVSALADHLDDENDLVRYHLSTALAVVGCQHPRRLAEASDALGARLADENAHVQGRAAEALGLLARSEADVSLPESLAELDEGEPFVVERARFALATDGPDSGNEEVETDTEIGSVDAIRETTAEAVAAITEPDGDGTCPHCGLTLPEGGPPMCPQCGAPY</sequence>
<dbReference type="GO" id="GO:0016491">
    <property type="term" value="F:oxidoreductase activity"/>
    <property type="evidence" value="ECO:0007669"/>
    <property type="project" value="TreeGrafter"/>
</dbReference>
<gene>
    <name evidence="1" type="ORF">C450_16785</name>
</gene>
<dbReference type="Pfam" id="PF13646">
    <property type="entry name" value="HEAT_2"/>
    <property type="match status" value="1"/>
</dbReference>
<dbReference type="RefSeq" id="WP_005045367.1">
    <property type="nucleotide sequence ID" value="NZ_AOME01000076.1"/>
</dbReference>
<dbReference type="PANTHER" id="PTHR12697:SF5">
    <property type="entry name" value="DEOXYHYPUSINE HYDROXYLASE"/>
    <property type="match status" value="1"/>
</dbReference>
<dbReference type="OrthoDB" id="169052at2157"/>
<proteinExistence type="predicted"/>
<keyword evidence="2" id="KW-1185">Reference proteome</keyword>
<protein>
    <recommendedName>
        <fullName evidence="3">HEAT repeat protein</fullName>
    </recommendedName>
</protein>
<dbReference type="SUPFAM" id="SSF48371">
    <property type="entry name" value="ARM repeat"/>
    <property type="match status" value="1"/>
</dbReference>
<comment type="caution">
    <text evidence="1">The sequence shown here is derived from an EMBL/GenBank/DDBJ whole genome shotgun (WGS) entry which is preliminary data.</text>
</comment>
<reference evidence="1 2" key="1">
    <citation type="journal article" date="2014" name="PLoS Genet.">
        <title>Phylogenetically driven sequencing of extremely halophilic archaea reveals strategies for static and dynamic osmo-response.</title>
        <authorList>
            <person name="Becker E.A."/>
            <person name="Seitzer P.M."/>
            <person name="Tritt A."/>
            <person name="Larsen D."/>
            <person name="Krusor M."/>
            <person name="Yao A.I."/>
            <person name="Wu D."/>
            <person name="Madern D."/>
            <person name="Eisen J.A."/>
            <person name="Darling A.E."/>
            <person name="Facciotti M.T."/>
        </authorList>
    </citation>
    <scope>NUCLEOTIDE SEQUENCE [LARGE SCALE GENOMIC DNA]</scope>
    <source>
        <strain evidence="1 2">DSM 8989</strain>
    </source>
</reference>
<evidence type="ECO:0008006" key="3">
    <source>
        <dbReference type="Google" id="ProtNLM"/>
    </source>
</evidence>